<evidence type="ECO:0000256" key="5">
    <source>
        <dbReference type="ARBA" id="ARBA00023242"/>
    </source>
</evidence>
<evidence type="ECO:0000313" key="7">
    <source>
        <dbReference type="EMBL" id="KAF9310304.1"/>
    </source>
</evidence>
<keyword evidence="2" id="KW-0479">Metal-binding</keyword>
<evidence type="ECO:0000256" key="2">
    <source>
        <dbReference type="ARBA" id="ARBA00022723"/>
    </source>
</evidence>
<dbReference type="PANTHER" id="PTHR46481">
    <property type="entry name" value="ZINC FINGER BED DOMAIN-CONTAINING PROTEIN 4"/>
    <property type="match status" value="1"/>
</dbReference>
<dbReference type="GO" id="GO:0046983">
    <property type="term" value="F:protein dimerization activity"/>
    <property type="evidence" value="ECO:0007669"/>
    <property type="project" value="InterPro"/>
</dbReference>
<dbReference type="InterPro" id="IPR012337">
    <property type="entry name" value="RNaseH-like_sf"/>
</dbReference>
<protein>
    <recommendedName>
        <fullName evidence="6">HAT C-terminal dimerisation domain-containing protein</fullName>
    </recommendedName>
</protein>
<comment type="subcellular location">
    <subcellularLocation>
        <location evidence="1">Nucleus</location>
    </subcellularLocation>
</comment>
<feature type="domain" description="HAT C-terminal dimerisation" evidence="6">
    <location>
        <begin position="93"/>
        <end position="144"/>
    </location>
</feature>
<reference evidence="7" key="1">
    <citation type="journal article" date="2020" name="Fungal Divers.">
        <title>Resolving the Mortierellaceae phylogeny through synthesis of multi-gene phylogenetics and phylogenomics.</title>
        <authorList>
            <person name="Vandepol N."/>
            <person name="Liber J."/>
            <person name="Desiro A."/>
            <person name="Na H."/>
            <person name="Kennedy M."/>
            <person name="Barry K."/>
            <person name="Grigoriev I.V."/>
            <person name="Miller A.N."/>
            <person name="O'Donnell K."/>
            <person name="Stajich J.E."/>
            <person name="Bonito G."/>
        </authorList>
    </citation>
    <scope>NUCLEOTIDE SEQUENCE</scope>
    <source>
        <strain evidence="7">NVP1</strain>
    </source>
</reference>
<dbReference type="Pfam" id="PF05699">
    <property type="entry name" value="Dimer_Tnp_hAT"/>
    <property type="match status" value="1"/>
</dbReference>
<dbReference type="Proteomes" id="UP000696485">
    <property type="component" value="Unassembled WGS sequence"/>
</dbReference>
<gene>
    <name evidence="7" type="ORF">BG006_004867</name>
</gene>
<comment type="caution">
    <text evidence="7">The sequence shown here is derived from an EMBL/GenBank/DDBJ whole genome shotgun (WGS) entry which is preliminary data.</text>
</comment>
<name>A0A9P5VFZ0_9FUNG</name>
<sequence>MDKLKKYYSKTNDSPIYAVATALNPRMKFVWWARQKWEQHFRDQAESTVRKVWSTSYQHDTSDDATQELPPDEAITDDEADIYGDAQAPETNELEEYISARLVKEKMHEFWQKHDKAFPHLSRMARDYLAIPATSTPSERCFSQA</sequence>
<proteinExistence type="predicted"/>
<keyword evidence="3" id="KW-0863">Zinc-finger</keyword>
<evidence type="ECO:0000256" key="1">
    <source>
        <dbReference type="ARBA" id="ARBA00004123"/>
    </source>
</evidence>
<keyword evidence="5" id="KW-0539">Nucleus</keyword>
<dbReference type="InterPro" id="IPR052035">
    <property type="entry name" value="ZnF_BED_domain_contain"/>
</dbReference>
<keyword evidence="4" id="KW-0862">Zinc</keyword>
<feature type="non-terminal residue" evidence="7">
    <location>
        <position position="145"/>
    </location>
</feature>
<dbReference type="PANTHER" id="PTHR46481:SF10">
    <property type="entry name" value="ZINC FINGER BED DOMAIN-CONTAINING PROTEIN 39"/>
    <property type="match status" value="1"/>
</dbReference>
<evidence type="ECO:0000256" key="4">
    <source>
        <dbReference type="ARBA" id="ARBA00022833"/>
    </source>
</evidence>
<dbReference type="AlphaFoldDB" id="A0A9P5VFZ0"/>
<evidence type="ECO:0000313" key="8">
    <source>
        <dbReference type="Proteomes" id="UP000696485"/>
    </source>
</evidence>
<organism evidence="7 8">
    <name type="scientific">Podila minutissima</name>
    <dbReference type="NCBI Taxonomy" id="64525"/>
    <lineage>
        <taxon>Eukaryota</taxon>
        <taxon>Fungi</taxon>
        <taxon>Fungi incertae sedis</taxon>
        <taxon>Mucoromycota</taxon>
        <taxon>Mortierellomycotina</taxon>
        <taxon>Mortierellomycetes</taxon>
        <taxon>Mortierellales</taxon>
        <taxon>Mortierellaceae</taxon>
        <taxon>Podila</taxon>
    </lineage>
</organism>
<evidence type="ECO:0000256" key="3">
    <source>
        <dbReference type="ARBA" id="ARBA00022771"/>
    </source>
</evidence>
<dbReference type="GO" id="GO:0008270">
    <property type="term" value="F:zinc ion binding"/>
    <property type="evidence" value="ECO:0007669"/>
    <property type="project" value="UniProtKB-KW"/>
</dbReference>
<dbReference type="GO" id="GO:0005634">
    <property type="term" value="C:nucleus"/>
    <property type="evidence" value="ECO:0007669"/>
    <property type="project" value="UniProtKB-SubCell"/>
</dbReference>
<dbReference type="EMBL" id="JAAAUY010002702">
    <property type="protein sequence ID" value="KAF9310304.1"/>
    <property type="molecule type" value="Genomic_DNA"/>
</dbReference>
<evidence type="ECO:0000259" key="6">
    <source>
        <dbReference type="Pfam" id="PF05699"/>
    </source>
</evidence>
<accession>A0A9P5VFZ0</accession>
<dbReference type="InterPro" id="IPR008906">
    <property type="entry name" value="HATC_C_dom"/>
</dbReference>
<keyword evidence="8" id="KW-1185">Reference proteome</keyword>
<dbReference type="SUPFAM" id="SSF53098">
    <property type="entry name" value="Ribonuclease H-like"/>
    <property type="match status" value="1"/>
</dbReference>